<accession>A0A1E7Z5S8</accession>
<keyword evidence="2" id="KW-1185">Reference proteome</keyword>
<sequence length="84" mass="9761">MQAIYYHTLAVASKMQKKAIEENYCGCYASLADYAEELTEETTQIPEHLAFYIDYEKMGRDMELGGDVSTIETGYQEVYIFWNH</sequence>
<dbReference type="Gene3D" id="1.10.10.1190">
    <property type="entry name" value="Antirestriction protein ArdA, domain 3"/>
    <property type="match status" value="1"/>
</dbReference>
<dbReference type="Proteomes" id="UP000175691">
    <property type="component" value="Unassembled WGS sequence"/>
</dbReference>
<evidence type="ECO:0008006" key="3">
    <source>
        <dbReference type="Google" id="ProtNLM"/>
    </source>
</evidence>
<dbReference type="AlphaFoldDB" id="A0A1E7Z5S8"/>
<reference evidence="1 2" key="1">
    <citation type="submission" date="2016-08" db="EMBL/GenBank/DDBJ databases">
        <authorList>
            <person name="Seilhamer J.J."/>
        </authorList>
    </citation>
    <scope>NUCLEOTIDE SEQUENCE [LARGE SCALE GENOMIC DNA]</scope>
    <source>
        <strain evidence="1 2">KCTC 42603</strain>
    </source>
</reference>
<dbReference type="STRING" id="1656094.BFC18_19035"/>
<comment type="caution">
    <text evidence="1">The sequence shown here is derived from an EMBL/GenBank/DDBJ whole genome shotgun (WGS) entry which is preliminary data.</text>
</comment>
<organism evidence="1 2">
    <name type="scientific">Alteromonas confluentis</name>
    <dbReference type="NCBI Taxonomy" id="1656094"/>
    <lineage>
        <taxon>Bacteria</taxon>
        <taxon>Pseudomonadati</taxon>
        <taxon>Pseudomonadota</taxon>
        <taxon>Gammaproteobacteria</taxon>
        <taxon>Alteromonadales</taxon>
        <taxon>Alteromonadaceae</taxon>
        <taxon>Alteromonas/Salinimonas group</taxon>
        <taxon>Alteromonas</taxon>
    </lineage>
</organism>
<dbReference type="Pfam" id="PF07275">
    <property type="entry name" value="ArdA"/>
    <property type="match status" value="1"/>
</dbReference>
<evidence type="ECO:0000313" key="2">
    <source>
        <dbReference type="Proteomes" id="UP000175691"/>
    </source>
</evidence>
<name>A0A1E7Z5S8_9ALTE</name>
<protein>
    <recommendedName>
        <fullName evidence="3">Antirestriction protein</fullName>
    </recommendedName>
</protein>
<gene>
    <name evidence="1" type="ORF">BFC18_19035</name>
</gene>
<evidence type="ECO:0000313" key="1">
    <source>
        <dbReference type="EMBL" id="OFC68850.1"/>
    </source>
</evidence>
<dbReference type="EMBL" id="MDHN01000041">
    <property type="protein sequence ID" value="OFC68850.1"/>
    <property type="molecule type" value="Genomic_DNA"/>
</dbReference>
<proteinExistence type="predicted"/>
<dbReference type="InterPro" id="IPR009899">
    <property type="entry name" value="ArdA"/>
</dbReference>
<dbReference type="InterPro" id="IPR041893">
    <property type="entry name" value="ArdA_dom3"/>
</dbReference>